<name>A0A419PVB5_CLOSI</name>
<dbReference type="InParanoid" id="A0A419PVB5"/>
<organism evidence="1 2">
    <name type="scientific">Clonorchis sinensis</name>
    <name type="common">Chinese liver fluke</name>
    <dbReference type="NCBI Taxonomy" id="79923"/>
    <lineage>
        <taxon>Eukaryota</taxon>
        <taxon>Metazoa</taxon>
        <taxon>Spiralia</taxon>
        <taxon>Lophotrochozoa</taxon>
        <taxon>Platyhelminthes</taxon>
        <taxon>Trematoda</taxon>
        <taxon>Digenea</taxon>
        <taxon>Opisthorchiida</taxon>
        <taxon>Opisthorchiata</taxon>
        <taxon>Opisthorchiidae</taxon>
        <taxon>Clonorchis</taxon>
    </lineage>
</organism>
<comment type="caution">
    <text evidence="1">The sequence shown here is derived from an EMBL/GenBank/DDBJ whole genome shotgun (WGS) entry which is preliminary data.</text>
</comment>
<accession>A0A419PVB5</accession>
<evidence type="ECO:0000313" key="2">
    <source>
        <dbReference type="Proteomes" id="UP000286415"/>
    </source>
</evidence>
<reference evidence="1 2" key="2">
    <citation type="journal article" date="2021" name="Genomics">
        <title>High-quality reference genome for Clonorchis sinensis.</title>
        <authorList>
            <person name="Young N.D."/>
            <person name="Stroehlein A.J."/>
            <person name="Kinkar L."/>
            <person name="Wang T."/>
            <person name="Sohn W.M."/>
            <person name="Chang B.C.H."/>
            <person name="Kaur P."/>
            <person name="Weisz D."/>
            <person name="Dudchenko O."/>
            <person name="Aiden E.L."/>
            <person name="Korhonen P.K."/>
            <person name="Gasser R.B."/>
        </authorList>
    </citation>
    <scope>NUCLEOTIDE SEQUENCE [LARGE SCALE GENOMIC DNA]</scope>
    <source>
        <strain evidence="1">Cs-k2</strain>
    </source>
</reference>
<sequence length="733" mass="84125">MEWQGCGIFGRFLKLIYAKKNRTNSNNSLERFRTQKAVDEMNGKLEKTLCIEPEQMKPLGSNAIELETSSPEGGTLHSRPTTARIPFRPIHLFGSYLEKCQNGASTKTLQKQSQSTVLGHLAGKSGEAETEVRCVTPDAITTVYLPTLHWRPYRHKSNNHTYNLTVSDLVNTCDRTRISTLNRGKNDLDLGVDSRISSRACRPANNRTQVRRFAGCRLEYTYPHFITESSYNQLSREEYLKEMHREIRLELETQVECDVSRRSNRQRRLYQIPNSVKSVTKAGMVRLLAMPLSGPTLLRLGILHKKCTKLSRRLLKKNPLDRLTIRYQEGNSRIHHVTQKRIPNKRRAVLVSEDGSNPSKIIELYQSAASEVYNYAQDTLEVNLIQRWSWPQSSEDMLETDRPKYTDIYKNLLVKFSRNDSKHASWKRGSRHIHGRQGNVCQKAPLKKIDYSNFSLDKIVLEGEDWRGGLLAQGLSVNHEVGSTEERYLQQLIALARLQLLTQLEEGEAAISLRDEAKYPCVLRKTLHGGAFSQIASEELSQLRTVNDNLPWVTVSDPQHMHAKVTLIRRESWKQKANKTTMLSKQKLPKLLEVKQFCRNEYPSLRPRTLAEWRALKSSLTTLLADKYLPLKTSRCVYTKFSENCPEQAYHRNSVRLPQIKAGLKLRRQQNNSIFSGGDETVQLRTDHSELSALEHHERTLKKGPSKKAGHLDITESRGTVWKVYGQESTRKD</sequence>
<reference evidence="1 2" key="1">
    <citation type="journal article" date="2018" name="Biotechnol. Adv.">
        <title>Improved genomic resources and new bioinformatic workflow for the carcinogenic parasite Clonorchis sinensis: Biotechnological implications.</title>
        <authorList>
            <person name="Wang D."/>
            <person name="Korhonen P.K."/>
            <person name="Gasser R.B."/>
            <person name="Young N.D."/>
        </authorList>
    </citation>
    <scope>NUCLEOTIDE SEQUENCE [LARGE SCALE GENOMIC DNA]</scope>
    <source>
        <strain evidence="1">Cs-k2</strain>
    </source>
</reference>
<keyword evidence="2" id="KW-1185">Reference proteome</keyword>
<proteinExistence type="predicted"/>
<dbReference type="OrthoDB" id="6248647at2759"/>
<dbReference type="AlphaFoldDB" id="A0A419PVB5"/>
<dbReference type="EMBL" id="NIRI02000005">
    <property type="protein sequence ID" value="KAG5455126.1"/>
    <property type="molecule type" value="Genomic_DNA"/>
</dbReference>
<protein>
    <submittedName>
        <fullName evidence="1">Uncharacterized protein</fullName>
    </submittedName>
</protein>
<dbReference type="Proteomes" id="UP000286415">
    <property type="component" value="Unassembled WGS sequence"/>
</dbReference>
<evidence type="ECO:0000313" key="1">
    <source>
        <dbReference type="EMBL" id="KAG5455126.1"/>
    </source>
</evidence>
<gene>
    <name evidence="1" type="ORF">CSKR_107381</name>
</gene>